<protein>
    <submittedName>
        <fullName evidence="1">Uncharacterized protein</fullName>
    </submittedName>
</protein>
<gene>
    <name evidence="1" type="ORF">F6X42_02420</name>
</gene>
<organism evidence="1 2">
    <name type="scientific">Paraburkholderia podalyriae</name>
    <dbReference type="NCBI Taxonomy" id="1938811"/>
    <lineage>
        <taxon>Bacteria</taxon>
        <taxon>Pseudomonadati</taxon>
        <taxon>Pseudomonadota</taxon>
        <taxon>Betaproteobacteria</taxon>
        <taxon>Burkholderiales</taxon>
        <taxon>Burkholderiaceae</taxon>
        <taxon>Paraburkholderia</taxon>
    </lineage>
</organism>
<comment type="caution">
    <text evidence="1">The sequence shown here is derived from an EMBL/GenBank/DDBJ whole genome shotgun (WGS) entry which is preliminary data.</text>
</comment>
<reference evidence="1 2" key="1">
    <citation type="submission" date="2019-09" db="EMBL/GenBank/DDBJ databases">
        <title>Paraburkholderia podalyriae sp. nov., A South African Podalyria-associated rhizobium.</title>
        <authorList>
            <person name="Mavima L."/>
            <person name="Beukes C.W."/>
            <person name="Palmer M."/>
            <person name="De Meyer S.E."/>
            <person name="James E.K."/>
            <person name="Maluk M."/>
            <person name="Avontuur J.R."/>
            <person name="Chan W.Y."/>
            <person name="Venter S.N."/>
            <person name="Steenkamp E.T."/>
        </authorList>
    </citation>
    <scope>NUCLEOTIDE SEQUENCE [LARGE SCALE GENOMIC DNA]</scope>
    <source>
        <strain evidence="1 2">WC7.3b</strain>
    </source>
</reference>
<name>A0ABR7PGU2_9BURK</name>
<dbReference type="EMBL" id="VZQQ01000002">
    <property type="protein sequence ID" value="MBC8745526.1"/>
    <property type="molecule type" value="Genomic_DNA"/>
</dbReference>
<dbReference type="RefSeq" id="WP_187632678.1">
    <property type="nucleotide sequence ID" value="NZ_VZQQ01000002.1"/>
</dbReference>
<dbReference type="Proteomes" id="UP000736373">
    <property type="component" value="Unassembled WGS sequence"/>
</dbReference>
<proteinExistence type="predicted"/>
<accession>A0ABR7PGU2</accession>
<evidence type="ECO:0000313" key="1">
    <source>
        <dbReference type="EMBL" id="MBC8745526.1"/>
    </source>
</evidence>
<evidence type="ECO:0000313" key="2">
    <source>
        <dbReference type="Proteomes" id="UP000736373"/>
    </source>
</evidence>
<keyword evidence="2" id="KW-1185">Reference proteome</keyword>
<sequence>MTNRIRMAVLTINAEGSPDLSLTFVEATDLQYNEGKHYEMALARAEDEGYRAPMIAFDQNDAAADVLRHAAEFMEGDTDEV</sequence>